<reference evidence="5 6" key="1">
    <citation type="submission" date="2016-04" db="EMBL/GenBank/DDBJ databases">
        <title>Genome analyses suggest a sexual origin of heterokaryosis in a supposedly ancient asexual fungus.</title>
        <authorList>
            <person name="Ropars J."/>
            <person name="Sedzielewska K."/>
            <person name="Noel J."/>
            <person name="Charron P."/>
            <person name="Farinelli L."/>
            <person name="Marton T."/>
            <person name="Kruger M."/>
            <person name="Pelin A."/>
            <person name="Brachmann A."/>
            <person name="Corradi N."/>
        </authorList>
    </citation>
    <scope>NUCLEOTIDE SEQUENCE [LARGE SCALE GENOMIC DNA]</scope>
    <source>
        <strain evidence="5 6">A5</strain>
    </source>
</reference>
<evidence type="ECO:0000259" key="4">
    <source>
        <dbReference type="PROSITE" id="PS50222"/>
    </source>
</evidence>
<dbReference type="SMART" id="SM00054">
    <property type="entry name" value="EFh"/>
    <property type="match status" value="5"/>
</dbReference>
<dbReference type="VEuPathDB" id="FungiDB:RhiirA1_504341"/>
<feature type="domain" description="EF-hand" evidence="4">
    <location>
        <begin position="30"/>
        <end position="65"/>
    </location>
</feature>
<keyword evidence="2" id="KW-0677">Repeat</keyword>
<dbReference type="InterPro" id="IPR018247">
    <property type="entry name" value="EF_Hand_1_Ca_BS"/>
</dbReference>
<evidence type="ECO:0000256" key="1">
    <source>
        <dbReference type="ARBA" id="ARBA00022723"/>
    </source>
</evidence>
<dbReference type="SUPFAM" id="SSF47473">
    <property type="entry name" value="EF-hand"/>
    <property type="match status" value="2"/>
</dbReference>
<keyword evidence="1" id="KW-0479">Metal-binding</keyword>
<dbReference type="AlphaFoldDB" id="A0A2N0PYX6"/>
<dbReference type="GO" id="GO:0005509">
    <property type="term" value="F:calcium ion binding"/>
    <property type="evidence" value="ECO:0007669"/>
    <property type="project" value="InterPro"/>
</dbReference>
<feature type="domain" description="EF-hand" evidence="4">
    <location>
        <begin position="118"/>
        <end position="153"/>
    </location>
</feature>
<gene>
    <name evidence="5" type="ORF">RhiirA5_465317</name>
</gene>
<dbReference type="VEuPathDB" id="FungiDB:FUN_006363"/>
<comment type="caution">
    <text evidence="5">The sequence shown here is derived from an EMBL/GenBank/DDBJ whole genome shotgun (WGS) entry which is preliminary data.</text>
</comment>
<accession>A0A2N0PYX6</accession>
<organism evidence="5 6">
    <name type="scientific">Rhizophagus irregularis</name>
    <dbReference type="NCBI Taxonomy" id="588596"/>
    <lineage>
        <taxon>Eukaryota</taxon>
        <taxon>Fungi</taxon>
        <taxon>Fungi incertae sedis</taxon>
        <taxon>Mucoromycota</taxon>
        <taxon>Glomeromycotina</taxon>
        <taxon>Glomeromycetes</taxon>
        <taxon>Glomerales</taxon>
        <taxon>Glomeraceae</taxon>
        <taxon>Rhizophagus</taxon>
    </lineage>
</organism>
<name>A0A2N0PYX6_9GLOM</name>
<dbReference type="InterPro" id="IPR011992">
    <property type="entry name" value="EF-hand-dom_pair"/>
</dbReference>
<feature type="domain" description="EF-hand" evidence="4">
    <location>
        <begin position="238"/>
        <end position="273"/>
    </location>
</feature>
<dbReference type="InterPro" id="IPR039647">
    <property type="entry name" value="EF_hand_pair_protein_CML-like"/>
</dbReference>
<dbReference type="Pfam" id="PF13202">
    <property type="entry name" value="EF-hand_5"/>
    <property type="match status" value="2"/>
</dbReference>
<dbReference type="Gene3D" id="1.10.238.10">
    <property type="entry name" value="EF-hand"/>
    <property type="match status" value="3"/>
</dbReference>
<sequence length="396" mass="45621">METVYTRIPKCDKKISKPTQEEAVITSEKLDSAQIKKIFNYFDYNGNGSLSLAEIDKAVIELYPHIANNHATKTAIIKEAQKIAKSSKNGLIGLKEFEYFINLLNDYCEKAVITTEKLDTTQVKEAFETVDYDDDGIIPLTDVDKAVIILYPHFKKNKSAIMQAYQDKVPKFSQIFDIFDYNNDGIISKDEINKAVVQLYPHLSKDESVIMQAYKAADTSQDGFIDFNEFERLIYFLHYYNELSHIFKKLDTDNDGRIDFKEFKKGYDLIGIDVKSNTMLKARFDKICANNEEYIYFDEFCVYAAKIKLISEMSQDDQGTWETWKTLETQQEVKETQETRETQPIISQKLLPNTLEKNVLRILKSSLRFIGWEYGLCMAVMLNDADAKPGASTSLF</sequence>
<dbReference type="PANTHER" id="PTHR10891">
    <property type="entry name" value="EF-HAND CALCIUM-BINDING DOMAIN CONTAINING PROTEIN"/>
    <property type="match status" value="1"/>
</dbReference>
<evidence type="ECO:0000313" key="5">
    <source>
        <dbReference type="EMBL" id="PKC12040.1"/>
    </source>
</evidence>
<dbReference type="PROSITE" id="PS00018">
    <property type="entry name" value="EF_HAND_1"/>
    <property type="match status" value="3"/>
</dbReference>
<evidence type="ECO:0000256" key="2">
    <source>
        <dbReference type="ARBA" id="ARBA00022737"/>
    </source>
</evidence>
<dbReference type="EMBL" id="LLXJ01000272">
    <property type="protein sequence ID" value="PKC12040.1"/>
    <property type="molecule type" value="Genomic_DNA"/>
</dbReference>
<feature type="domain" description="EF-hand" evidence="4">
    <location>
        <begin position="167"/>
        <end position="202"/>
    </location>
</feature>
<dbReference type="InterPro" id="IPR002048">
    <property type="entry name" value="EF_hand_dom"/>
</dbReference>
<dbReference type="VEuPathDB" id="FungiDB:RhiirFUN_010251"/>
<reference evidence="5 6" key="2">
    <citation type="submission" date="2017-09" db="EMBL/GenBank/DDBJ databases">
        <title>Extensive intraspecific genome diversity in a model arbuscular mycorrhizal fungus.</title>
        <authorList>
            <person name="Chen E.C."/>
            <person name="Morin E."/>
            <person name="Beaudet D."/>
            <person name="Noel J."/>
            <person name="Ndikumana S."/>
            <person name="Charron P."/>
            <person name="St-Onge C."/>
            <person name="Giorgi J."/>
            <person name="Grigoriev I.V."/>
            <person name="Roux C."/>
            <person name="Martin F.M."/>
            <person name="Corradi N."/>
        </authorList>
    </citation>
    <scope>NUCLEOTIDE SEQUENCE [LARGE SCALE GENOMIC DNA]</scope>
    <source>
        <strain evidence="5 6">A5</strain>
    </source>
</reference>
<evidence type="ECO:0000313" key="6">
    <source>
        <dbReference type="Proteomes" id="UP000232722"/>
    </source>
</evidence>
<protein>
    <submittedName>
        <fullName evidence="5">EF-hand</fullName>
    </submittedName>
</protein>
<dbReference type="PROSITE" id="PS50222">
    <property type="entry name" value="EF_HAND_2"/>
    <property type="match status" value="5"/>
</dbReference>
<evidence type="ECO:0000256" key="3">
    <source>
        <dbReference type="ARBA" id="ARBA00022837"/>
    </source>
</evidence>
<keyword evidence="3" id="KW-0106">Calcium</keyword>
<proteinExistence type="predicted"/>
<feature type="domain" description="EF-hand" evidence="4">
    <location>
        <begin position="205"/>
        <end position="237"/>
    </location>
</feature>
<dbReference type="Proteomes" id="UP000232722">
    <property type="component" value="Unassembled WGS sequence"/>
</dbReference>
<dbReference type="Pfam" id="PF13499">
    <property type="entry name" value="EF-hand_7"/>
    <property type="match status" value="1"/>
</dbReference>